<accession>A0ABR2I970</accession>
<proteinExistence type="predicted"/>
<comment type="caution">
    <text evidence="1">The sequence shown here is derived from an EMBL/GenBank/DDBJ whole genome shotgun (WGS) entry which is preliminary data.</text>
</comment>
<keyword evidence="2" id="KW-1185">Reference proteome</keyword>
<name>A0ABR2I970_9PEZI</name>
<gene>
    <name evidence="1" type="ORF">PGQ11_010220</name>
</gene>
<organism evidence="1 2">
    <name type="scientific">Apiospora arundinis</name>
    <dbReference type="NCBI Taxonomy" id="335852"/>
    <lineage>
        <taxon>Eukaryota</taxon>
        <taxon>Fungi</taxon>
        <taxon>Dikarya</taxon>
        <taxon>Ascomycota</taxon>
        <taxon>Pezizomycotina</taxon>
        <taxon>Sordariomycetes</taxon>
        <taxon>Xylariomycetidae</taxon>
        <taxon>Amphisphaeriales</taxon>
        <taxon>Apiosporaceae</taxon>
        <taxon>Apiospora</taxon>
    </lineage>
</organism>
<sequence>MFQVEYTTNNPYIGSPESYQTGSPCAILLTGAIDGALRQYDKPIDRSSQGTVDEANIKKRSRHPIVILAHGYGGLMYEQALLLSQQGKQDTDFSTDFPADRYQLAFLLGTPHFNAGLGEWAIMEEKWSRKSVKSAATIEAQHNLRQILKDQEKANPIIKIAGYFAIIPDTSSQLMSIS</sequence>
<evidence type="ECO:0000313" key="2">
    <source>
        <dbReference type="Proteomes" id="UP001390339"/>
    </source>
</evidence>
<dbReference type="Proteomes" id="UP001390339">
    <property type="component" value="Unassembled WGS sequence"/>
</dbReference>
<dbReference type="EMBL" id="JAPCWZ010000006">
    <property type="protein sequence ID" value="KAK8859486.1"/>
    <property type="molecule type" value="Genomic_DNA"/>
</dbReference>
<reference evidence="1 2" key="1">
    <citation type="journal article" date="2024" name="IMA Fungus">
        <title>Apiospora arundinis, a panoply of carbohydrate-active enzymes and secondary metabolites.</title>
        <authorList>
            <person name="Sorensen T."/>
            <person name="Petersen C."/>
            <person name="Muurmann A.T."/>
            <person name="Christiansen J.V."/>
            <person name="Brundto M.L."/>
            <person name="Overgaard C.K."/>
            <person name="Boysen A.T."/>
            <person name="Wollenberg R.D."/>
            <person name="Larsen T.O."/>
            <person name="Sorensen J.L."/>
            <person name="Nielsen K.L."/>
            <person name="Sondergaard T.E."/>
        </authorList>
    </citation>
    <scope>NUCLEOTIDE SEQUENCE [LARGE SCALE GENOMIC DNA]</scope>
    <source>
        <strain evidence="1 2">AAU 773</strain>
    </source>
</reference>
<evidence type="ECO:0000313" key="1">
    <source>
        <dbReference type="EMBL" id="KAK8859486.1"/>
    </source>
</evidence>
<protein>
    <submittedName>
        <fullName evidence="1">Uncharacterized protein</fullName>
    </submittedName>
</protein>